<name>A0A5C2SJ87_9APHY</name>
<evidence type="ECO:0000313" key="3">
    <source>
        <dbReference type="EMBL" id="RPD63219.1"/>
    </source>
</evidence>
<evidence type="ECO:0000256" key="2">
    <source>
        <dbReference type="SAM" id="Phobius"/>
    </source>
</evidence>
<feature type="compositionally biased region" description="Pro residues" evidence="1">
    <location>
        <begin position="400"/>
        <end position="431"/>
    </location>
</feature>
<dbReference type="AlphaFoldDB" id="A0A5C2SJ87"/>
<gene>
    <name evidence="3" type="ORF">L227DRAFT_573050</name>
</gene>
<feature type="compositionally biased region" description="Basic residues" evidence="1">
    <location>
        <begin position="543"/>
        <end position="552"/>
    </location>
</feature>
<organism evidence="3 4">
    <name type="scientific">Lentinus tigrinus ALCF2SS1-6</name>
    <dbReference type="NCBI Taxonomy" id="1328759"/>
    <lineage>
        <taxon>Eukaryota</taxon>
        <taxon>Fungi</taxon>
        <taxon>Dikarya</taxon>
        <taxon>Basidiomycota</taxon>
        <taxon>Agaricomycotina</taxon>
        <taxon>Agaricomycetes</taxon>
        <taxon>Polyporales</taxon>
        <taxon>Polyporaceae</taxon>
        <taxon>Lentinus</taxon>
    </lineage>
</organism>
<evidence type="ECO:0000256" key="1">
    <source>
        <dbReference type="SAM" id="MobiDB-lite"/>
    </source>
</evidence>
<evidence type="ECO:0000313" key="4">
    <source>
        <dbReference type="Proteomes" id="UP000313359"/>
    </source>
</evidence>
<feature type="region of interest" description="Disordered" evidence="1">
    <location>
        <begin position="495"/>
        <end position="552"/>
    </location>
</feature>
<keyword evidence="2" id="KW-0812">Transmembrane</keyword>
<dbReference type="OrthoDB" id="3178019at2759"/>
<feature type="region of interest" description="Disordered" evidence="1">
    <location>
        <begin position="1"/>
        <end position="21"/>
    </location>
</feature>
<sequence>MLTFSPALGSTTTLDVPPIPSHGRGRSPVVYFKATFDSPESFAKAKSDGARVELWTNLPIEGSPAGEWKAVAFTELDHARSDDATAGEFGTLEDRTIYLRLRAPLQDQVGARFDFTYRLLYPSGHVQWLGEHDNNGVVAVKQGLPGIDLMGGWDVGSDGAYHLGSSVVEGAVGGVLQVADWAVWTWNTAGIPTCLQDGEAVTSNALVLLPRRPTCGISVPGPVALMGDKSTRLHLSSDGTLSIQPSGATGSISASDLEYSSELLQEALSAYGGTILLHNSAFLVIATHRTTALPLHLLVVPSLDATQDSVSLPWQTLQPLLSNAPGKIGLVLFSPRTSKLQIVRGPVLGDDSGALVVGFLGDAFVVSPVEIVSADEKTWLLGLLAPTNSVSWTIERPRHPLPTPPPSPPAREPSRPNSPPIAPVPSVPPQQPQHCRRASLTLVRNLPARLLRAYVHAVFNVIFWFWNVFFRALVVRVIGERFPRRISDILGLVLSKTTSPAPSPDQRLKSAPEDKGRNALQDHAERHGRELGTPSASNLPAPKPKHVPPRHQSHPMQIVSHVVFSAILEGRSELPFLVLQGDLPKGLHATLDGKALPTPTAVRSGDGIFLVKFAGLTGGGRLDVFLDL</sequence>
<feature type="compositionally biased region" description="Basic and acidic residues" evidence="1">
    <location>
        <begin position="506"/>
        <end position="530"/>
    </location>
</feature>
<keyword evidence="2" id="KW-0472">Membrane</keyword>
<reference evidence="3" key="1">
    <citation type="journal article" date="2018" name="Genome Biol. Evol.">
        <title>Genomics and development of Lentinus tigrinus, a white-rot wood-decaying mushroom with dimorphic fruiting bodies.</title>
        <authorList>
            <person name="Wu B."/>
            <person name="Xu Z."/>
            <person name="Knudson A."/>
            <person name="Carlson A."/>
            <person name="Chen N."/>
            <person name="Kovaka S."/>
            <person name="LaButti K."/>
            <person name="Lipzen A."/>
            <person name="Pennachio C."/>
            <person name="Riley R."/>
            <person name="Schakwitz W."/>
            <person name="Umezawa K."/>
            <person name="Ohm R.A."/>
            <person name="Grigoriev I.V."/>
            <person name="Nagy L.G."/>
            <person name="Gibbons J."/>
            <person name="Hibbett D."/>
        </authorList>
    </citation>
    <scope>NUCLEOTIDE SEQUENCE [LARGE SCALE GENOMIC DNA]</scope>
    <source>
        <strain evidence="3">ALCF2SS1-6</strain>
    </source>
</reference>
<proteinExistence type="predicted"/>
<feature type="region of interest" description="Disordered" evidence="1">
    <location>
        <begin position="394"/>
        <end position="433"/>
    </location>
</feature>
<dbReference type="Proteomes" id="UP000313359">
    <property type="component" value="Unassembled WGS sequence"/>
</dbReference>
<keyword evidence="4" id="KW-1185">Reference proteome</keyword>
<feature type="transmembrane region" description="Helical" evidence="2">
    <location>
        <begin position="453"/>
        <end position="474"/>
    </location>
</feature>
<accession>A0A5C2SJ87</accession>
<dbReference type="EMBL" id="ML122257">
    <property type="protein sequence ID" value="RPD63219.1"/>
    <property type="molecule type" value="Genomic_DNA"/>
</dbReference>
<keyword evidence="2" id="KW-1133">Transmembrane helix</keyword>
<protein>
    <submittedName>
        <fullName evidence="3">Uncharacterized protein</fullName>
    </submittedName>
</protein>